<organism evidence="2 3">
    <name type="scientific">Mameliella alba</name>
    <dbReference type="NCBI Taxonomy" id="561184"/>
    <lineage>
        <taxon>Bacteria</taxon>
        <taxon>Pseudomonadati</taxon>
        <taxon>Pseudomonadota</taxon>
        <taxon>Alphaproteobacteria</taxon>
        <taxon>Rhodobacterales</taxon>
        <taxon>Roseobacteraceae</taxon>
        <taxon>Mameliella</taxon>
    </lineage>
</organism>
<dbReference type="InterPro" id="IPR003609">
    <property type="entry name" value="Pan_app"/>
</dbReference>
<dbReference type="Gene3D" id="3.50.4.10">
    <property type="entry name" value="Hepatocyte Growth Factor"/>
    <property type="match status" value="1"/>
</dbReference>
<comment type="caution">
    <text evidence="2">The sequence shown here is derived from an EMBL/GenBank/DDBJ whole genome shotgun (WGS) entry which is preliminary data.</text>
</comment>
<accession>A0A225Q524</accession>
<protein>
    <recommendedName>
        <fullName evidence="1">Apple domain-containing protein</fullName>
    </recommendedName>
</protein>
<reference evidence="2 3" key="1">
    <citation type="submission" date="2014-10" db="EMBL/GenBank/DDBJ databases">
        <title>Genome sequence of Ponticoccus sp. strain UMTAT08 isolated from clonal culture of toxic dinoflagellate Alexandrium tamiyavanichii.</title>
        <authorList>
            <person name="Gan H.Y."/>
            <person name="Muhd D.-D."/>
            <person name="Mohd Noor M.E."/>
            <person name="Yeong Y.S."/>
            <person name="Usup G."/>
        </authorList>
    </citation>
    <scope>NUCLEOTIDE SEQUENCE [LARGE SCALE GENOMIC DNA]</scope>
    <source>
        <strain evidence="2 3">UMTAT08</strain>
    </source>
</reference>
<evidence type="ECO:0000259" key="1">
    <source>
        <dbReference type="Pfam" id="PF14295"/>
    </source>
</evidence>
<accession>A0A225PUS4</accession>
<gene>
    <name evidence="2" type="ORF">OA50_03499</name>
</gene>
<dbReference type="STRING" id="561184.SAMN05216376_104329"/>
<evidence type="ECO:0000313" key="2">
    <source>
        <dbReference type="EMBL" id="KHQ51862.1"/>
    </source>
</evidence>
<evidence type="ECO:0000313" key="3">
    <source>
        <dbReference type="Proteomes" id="UP000030960"/>
    </source>
</evidence>
<dbReference type="OrthoDB" id="7867862at2"/>
<sequence>MFRTLFLMATVCMTAVPALAEDYEHCKLLPGSTSAVFNYEQVGPAACEQLCRDTEGCIAWSYTPHNFNPKSAPGECRTLADVSDDEGSDRDYCGFLDPDANI</sequence>
<dbReference type="EMBL" id="JSUQ01000014">
    <property type="protein sequence ID" value="KHQ51862.1"/>
    <property type="molecule type" value="Genomic_DNA"/>
</dbReference>
<feature type="domain" description="Apple" evidence="1">
    <location>
        <begin position="31"/>
        <end position="76"/>
    </location>
</feature>
<keyword evidence="3" id="KW-1185">Reference proteome</keyword>
<accession>A0A0B3RUU6</accession>
<dbReference type="AlphaFoldDB" id="A0A0B3RUU6"/>
<proteinExistence type="predicted"/>
<dbReference type="Proteomes" id="UP000030960">
    <property type="component" value="Unassembled WGS sequence"/>
</dbReference>
<dbReference type="Pfam" id="PF14295">
    <property type="entry name" value="PAN_4"/>
    <property type="match status" value="1"/>
</dbReference>
<dbReference type="GeneID" id="66501700"/>
<dbReference type="RefSeq" id="WP_043144011.1">
    <property type="nucleotide sequence ID" value="NZ_AP022337.1"/>
</dbReference>
<name>A0A0B3RUU6_9RHOB</name>